<dbReference type="Gene3D" id="3.20.20.140">
    <property type="entry name" value="Metal-dependent hydrolases"/>
    <property type="match status" value="1"/>
</dbReference>
<comment type="subcellular location">
    <subcellularLocation>
        <location evidence="1">Membrane</location>
        <topology evidence="1">Lipid-anchor</topology>
        <topology evidence="1">GPI-anchor</topology>
    </subcellularLocation>
</comment>
<comment type="catalytic activity">
    <reaction evidence="1">
        <text>an L-aminoacyl-L-amino acid + H2O = 2 an L-alpha-amino acid</text>
        <dbReference type="Rhea" id="RHEA:48940"/>
        <dbReference type="ChEBI" id="CHEBI:15377"/>
        <dbReference type="ChEBI" id="CHEBI:59869"/>
        <dbReference type="ChEBI" id="CHEBI:77460"/>
        <dbReference type="EC" id="3.4.13.19"/>
    </reaction>
</comment>
<dbReference type="PANTHER" id="PTHR10443">
    <property type="entry name" value="MICROSOMAL DIPEPTIDASE"/>
    <property type="match status" value="1"/>
</dbReference>
<dbReference type="GO" id="GO:0046872">
    <property type="term" value="F:metal ion binding"/>
    <property type="evidence" value="ECO:0007669"/>
    <property type="project" value="UniProtKB-UniRule"/>
</dbReference>
<reference evidence="2" key="1">
    <citation type="submission" date="2019-08" db="EMBL/GenBank/DDBJ databases">
        <title>The genome of the North American firefly Photinus pyralis.</title>
        <authorList>
            <consortium name="Photinus pyralis genome working group"/>
            <person name="Fallon T.R."/>
            <person name="Sander Lower S.E."/>
            <person name="Weng J.-K."/>
        </authorList>
    </citation>
    <scope>NUCLEOTIDE SEQUENCE</scope>
    <source>
        <strain evidence="2">TRF0915ILg1</strain>
        <tissue evidence="2">Whole body</tissue>
    </source>
</reference>
<dbReference type="PROSITE" id="PS51365">
    <property type="entry name" value="RENAL_DIPEPTIDASE_2"/>
    <property type="match status" value="1"/>
</dbReference>
<keyword evidence="1" id="KW-1015">Disulfide bond</keyword>
<comment type="subunit">
    <text evidence="1">Homodimer; disulfide-linked.</text>
</comment>
<organism evidence="2 3">
    <name type="scientific">Ignelater luminosus</name>
    <name type="common">Cucubano</name>
    <name type="synonym">Pyrophorus luminosus</name>
    <dbReference type="NCBI Taxonomy" id="2038154"/>
    <lineage>
        <taxon>Eukaryota</taxon>
        <taxon>Metazoa</taxon>
        <taxon>Ecdysozoa</taxon>
        <taxon>Arthropoda</taxon>
        <taxon>Hexapoda</taxon>
        <taxon>Insecta</taxon>
        <taxon>Pterygota</taxon>
        <taxon>Neoptera</taxon>
        <taxon>Endopterygota</taxon>
        <taxon>Coleoptera</taxon>
        <taxon>Polyphaga</taxon>
        <taxon>Elateriformia</taxon>
        <taxon>Elateroidea</taxon>
        <taxon>Elateridae</taxon>
        <taxon>Agrypninae</taxon>
        <taxon>Pyrophorini</taxon>
        <taxon>Ignelater</taxon>
    </lineage>
</organism>
<evidence type="ECO:0000256" key="1">
    <source>
        <dbReference type="RuleBase" id="RU341113"/>
    </source>
</evidence>
<keyword evidence="1" id="KW-0224">Dipeptidase</keyword>
<accession>A0A8K0CAX9</accession>
<dbReference type="InterPro" id="IPR000180">
    <property type="entry name" value="Dipep_AS"/>
</dbReference>
<keyword evidence="1" id="KW-0378">Hydrolase</keyword>
<keyword evidence="1" id="KW-0862">Zinc</keyword>
<evidence type="ECO:0000313" key="3">
    <source>
        <dbReference type="Proteomes" id="UP000801492"/>
    </source>
</evidence>
<feature type="chain" id="PRO_5035489507" description="Dipeptidase" evidence="1">
    <location>
        <begin position="22"/>
        <end position="460"/>
    </location>
</feature>
<name>A0A8K0CAX9_IGNLU</name>
<keyword evidence="1" id="KW-0336">GPI-anchor</keyword>
<dbReference type="EC" id="3.4.13.19" evidence="1"/>
<keyword evidence="1" id="KW-0449">Lipoprotein</keyword>
<keyword evidence="1" id="KW-0472">Membrane</keyword>
<dbReference type="PROSITE" id="PS00869">
    <property type="entry name" value="RENAL_DIPEPTIDASE_1"/>
    <property type="match status" value="1"/>
</dbReference>
<proteinExistence type="inferred from homology"/>
<dbReference type="InterPro" id="IPR008257">
    <property type="entry name" value="Pept_M19"/>
</dbReference>
<keyword evidence="3" id="KW-1185">Reference proteome</keyword>
<keyword evidence="1" id="KW-0482">Metalloprotease</keyword>
<dbReference type="PANTHER" id="PTHR10443:SF45">
    <property type="entry name" value="DIPEPTIDASE"/>
    <property type="match status" value="1"/>
</dbReference>
<dbReference type="GO" id="GO:0070573">
    <property type="term" value="F:metallodipeptidase activity"/>
    <property type="evidence" value="ECO:0007669"/>
    <property type="project" value="InterPro"/>
</dbReference>
<dbReference type="EMBL" id="VTPC01090838">
    <property type="protein sequence ID" value="KAF2881238.1"/>
    <property type="molecule type" value="Genomic_DNA"/>
</dbReference>
<keyword evidence="1" id="KW-0732">Signal</keyword>
<evidence type="ECO:0000313" key="2">
    <source>
        <dbReference type="EMBL" id="KAF2881238.1"/>
    </source>
</evidence>
<dbReference type="InterPro" id="IPR032466">
    <property type="entry name" value="Metal_Hydrolase"/>
</dbReference>
<dbReference type="Pfam" id="PF01244">
    <property type="entry name" value="Peptidase_M19"/>
    <property type="match status" value="1"/>
</dbReference>
<dbReference type="CDD" id="cd01301">
    <property type="entry name" value="rDP_like"/>
    <property type="match status" value="1"/>
</dbReference>
<keyword evidence="1" id="KW-0479">Metal-binding</keyword>
<keyword evidence="1" id="KW-0645">Protease</keyword>
<dbReference type="AlphaFoldDB" id="A0A8K0CAX9"/>
<feature type="signal peptide" evidence="1">
    <location>
        <begin position="1"/>
        <end position="21"/>
    </location>
</feature>
<dbReference type="SUPFAM" id="SSF51556">
    <property type="entry name" value="Metallo-dependent hydrolases"/>
    <property type="match status" value="1"/>
</dbReference>
<protein>
    <recommendedName>
        <fullName evidence="1">Dipeptidase</fullName>
        <ecNumber evidence="1">3.4.13.19</ecNumber>
    </recommendedName>
</protein>
<comment type="caution">
    <text evidence="2">The sequence shown here is derived from an EMBL/GenBank/DDBJ whole genome shotgun (WGS) entry which is preliminary data.</text>
</comment>
<dbReference type="GO" id="GO:0006508">
    <property type="term" value="P:proteolysis"/>
    <property type="evidence" value="ECO:0007669"/>
    <property type="project" value="UniProtKB-KW"/>
</dbReference>
<keyword evidence="1" id="KW-0325">Glycoprotein</keyword>
<comment type="cofactor">
    <cofactor evidence="1">
        <name>Zn(2+)</name>
        <dbReference type="ChEBI" id="CHEBI:29105"/>
    </cofactor>
</comment>
<dbReference type="Proteomes" id="UP000801492">
    <property type="component" value="Unassembled WGS sequence"/>
</dbReference>
<dbReference type="GO" id="GO:0098552">
    <property type="term" value="C:side of membrane"/>
    <property type="evidence" value="ECO:0007669"/>
    <property type="project" value="UniProtKB-KW"/>
</dbReference>
<sequence>MRMKIIFVSLCFAILIHLSAGNKTESSVYPAWVALDYKSNPNNILISIYKKRNTTPHIPSPVDMALESFPLIDGHNDLAFLLYSKLKNNITSFNFNVNLKYKPGWEKSHTDIPRLRQGRVGGQFWSAFVFCESQYKDAVAKTLEQIDVIKRLIDKNSEHLQFAATSDGILDAFKNGKIASLIGIEGGHSIDSRLGVLRMYYELGVRYLTLTHSCDVPWATSSTKEDDDLIAVGRKLTTKVGLTEFGKKIILEMNRLGMMVDLSHVSKLVMNDALTTSVAPVIFSHSSAYCLFKHDRNVHDDILRKLKQNRGIIMITFYPGYVGGGEYGDLGIVVAHINHVVDVIGTDNIGLGGDFDGIPKTLIGLEDVSKYPDLLEALFESNPERWTQRNIEKLIGRNLVRVFREVEKVKKRLSFAEPLQDVISKDDFNLVKRNDIWVCRTSYEKKTYDRLIEKMNKTHK</sequence>
<gene>
    <name evidence="2" type="ORF">ILUMI_24933</name>
</gene>
<dbReference type="OrthoDB" id="6754736at2759"/>
<comment type="similarity">
    <text evidence="1">Belongs to the metallo-dependent hydrolases superfamily. Peptidase M19 family.</text>
</comment>